<keyword evidence="4" id="KW-1185">Reference proteome</keyword>
<comment type="caution">
    <text evidence="3">The sequence shown here is derived from an EMBL/GenBank/DDBJ whole genome shotgun (WGS) entry which is preliminary data.</text>
</comment>
<feature type="chain" id="PRO_5029882145" description="Heavy metal binding domain-containing protein" evidence="1">
    <location>
        <begin position="19"/>
        <end position="83"/>
    </location>
</feature>
<dbReference type="EMBL" id="WKJI01000001">
    <property type="protein sequence ID" value="MRX45731.1"/>
    <property type="molecule type" value="Genomic_DNA"/>
</dbReference>
<accession>A0A7K0FJA7</accession>
<dbReference type="GO" id="GO:0046872">
    <property type="term" value="F:metal ion binding"/>
    <property type="evidence" value="ECO:0007669"/>
    <property type="project" value="InterPro"/>
</dbReference>
<dbReference type="Pfam" id="PF19335">
    <property type="entry name" value="HMBD"/>
    <property type="match status" value="1"/>
</dbReference>
<dbReference type="Proteomes" id="UP000462931">
    <property type="component" value="Unassembled WGS sequence"/>
</dbReference>
<dbReference type="AlphaFoldDB" id="A0A7K0FJA7"/>
<keyword evidence="1" id="KW-0732">Signal</keyword>
<evidence type="ECO:0000313" key="4">
    <source>
        <dbReference type="Proteomes" id="UP000462931"/>
    </source>
</evidence>
<feature type="domain" description="Heavy metal binding" evidence="2">
    <location>
        <begin position="35"/>
        <end position="60"/>
    </location>
</feature>
<proteinExistence type="predicted"/>
<dbReference type="InterPro" id="IPR045800">
    <property type="entry name" value="HMBD"/>
</dbReference>
<dbReference type="PROSITE" id="PS51257">
    <property type="entry name" value="PROKAR_LIPOPROTEIN"/>
    <property type="match status" value="1"/>
</dbReference>
<reference evidence="3 4" key="1">
    <citation type="submission" date="2019-11" db="EMBL/GenBank/DDBJ databases">
        <authorList>
            <person name="Cheng Q."/>
            <person name="Yang Z."/>
        </authorList>
    </citation>
    <scope>NUCLEOTIDE SEQUENCE [LARGE SCALE GENOMIC DNA]</scope>
    <source>
        <strain evidence="3 4">HX-22-1</strain>
    </source>
</reference>
<evidence type="ECO:0000259" key="2">
    <source>
        <dbReference type="Pfam" id="PF19335"/>
    </source>
</evidence>
<protein>
    <recommendedName>
        <fullName evidence="2">Heavy metal binding domain-containing protein</fullName>
    </recommendedName>
</protein>
<gene>
    <name evidence="3" type="ORF">GJJ64_00840</name>
</gene>
<organism evidence="3 4">
    <name type="scientific">Pedobacter puniceum</name>
    <dbReference type="NCBI Taxonomy" id="2666136"/>
    <lineage>
        <taxon>Bacteria</taxon>
        <taxon>Pseudomonadati</taxon>
        <taxon>Bacteroidota</taxon>
        <taxon>Sphingobacteriia</taxon>
        <taxon>Sphingobacteriales</taxon>
        <taxon>Sphingobacteriaceae</taxon>
        <taxon>Pedobacter</taxon>
    </lineage>
</organism>
<evidence type="ECO:0000256" key="1">
    <source>
        <dbReference type="SAM" id="SignalP"/>
    </source>
</evidence>
<sequence length="83" mass="9049">MKKIALILMILGVMVVTACSNNTKSNDAAADKNTVYTCPMDPEVIANEPGTCPKCKMDLVAQADVETDTTHMHTDTTHHNHNH</sequence>
<feature type="signal peptide" evidence="1">
    <location>
        <begin position="1"/>
        <end position="18"/>
    </location>
</feature>
<name>A0A7K0FJA7_9SPHI</name>
<evidence type="ECO:0000313" key="3">
    <source>
        <dbReference type="EMBL" id="MRX45731.1"/>
    </source>
</evidence>